<dbReference type="AlphaFoldDB" id="A0A917BKU4"/>
<sequence>MSKVALVLAAAGGYVLGARAGRERYEQIRTQAQHLWTSPRVEKARGEARDAASEAGAHAKDKVTEASGQAKEKVVEAISHEPSGSGTSSSTGAHAPTPNDMPEHPAAPGNALEDGASGTDSTGGRHE</sequence>
<feature type="compositionally biased region" description="Polar residues" evidence="1">
    <location>
        <begin position="118"/>
        <end position="127"/>
    </location>
</feature>
<feature type="region of interest" description="Disordered" evidence="1">
    <location>
        <begin position="37"/>
        <end position="127"/>
    </location>
</feature>
<evidence type="ECO:0000313" key="3">
    <source>
        <dbReference type="Proteomes" id="UP000649179"/>
    </source>
</evidence>
<gene>
    <name evidence="2" type="ORF">GCM10011519_24610</name>
</gene>
<evidence type="ECO:0000313" key="2">
    <source>
        <dbReference type="EMBL" id="GGF49727.1"/>
    </source>
</evidence>
<protein>
    <recommendedName>
        <fullName evidence="4">YtxH domain-containing protein</fullName>
    </recommendedName>
</protein>
<feature type="compositionally biased region" description="Low complexity" evidence="1">
    <location>
        <begin position="80"/>
        <end position="98"/>
    </location>
</feature>
<feature type="compositionally biased region" description="Basic and acidic residues" evidence="1">
    <location>
        <begin position="40"/>
        <end position="79"/>
    </location>
</feature>
<reference evidence="2" key="1">
    <citation type="journal article" date="2014" name="Int. J. Syst. Evol. Microbiol.">
        <title>Complete genome sequence of Corynebacterium casei LMG S-19264T (=DSM 44701T), isolated from a smear-ripened cheese.</title>
        <authorList>
            <consortium name="US DOE Joint Genome Institute (JGI-PGF)"/>
            <person name="Walter F."/>
            <person name="Albersmeier A."/>
            <person name="Kalinowski J."/>
            <person name="Ruckert C."/>
        </authorList>
    </citation>
    <scope>NUCLEOTIDE SEQUENCE</scope>
    <source>
        <strain evidence="2">CGMCC 1.16067</strain>
    </source>
</reference>
<dbReference type="Proteomes" id="UP000649179">
    <property type="component" value="Unassembled WGS sequence"/>
</dbReference>
<evidence type="ECO:0008006" key="4">
    <source>
        <dbReference type="Google" id="ProtNLM"/>
    </source>
</evidence>
<comment type="caution">
    <text evidence="2">The sequence shown here is derived from an EMBL/GenBank/DDBJ whole genome shotgun (WGS) entry which is preliminary data.</text>
</comment>
<name>A0A917BKU4_9ACTN</name>
<evidence type="ECO:0000256" key="1">
    <source>
        <dbReference type="SAM" id="MobiDB-lite"/>
    </source>
</evidence>
<dbReference type="EMBL" id="BMKQ01000001">
    <property type="protein sequence ID" value="GGF49727.1"/>
    <property type="molecule type" value="Genomic_DNA"/>
</dbReference>
<dbReference type="RefSeq" id="WP_188780033.1">
    <property type="nucleotide sequence ID" value="NZ_BMKQ01000001.1"/>
</dbReference>
<accession>A0A917BKU4</accession>
<reference evidence="2" key="2">
    <citation type="submission" date="2020-09" db="EMBL/GenBank/DDBJ databases">
        <authorList>
            <person name="Sun Q."/>
            <person name="Zhou Y."/>
        </authorList>
    </citation>
    <scope>NUCLEOTIDE SEQUENCE</scope>
    <source>
        <strain evidence="2">CGMCC 1.16067</strain>
    </source>
</reference>
<proteinExistence type="predicted"/>
<keyword evidence="3" id="KW-1185">Reference proteome</keyword>
<organism evidence="2 3">
    <name type="scientific">Marmoricola endophyticus</name>
    <dbReference type="NCBI Taxonomy" id="2040280"/>
    <lineage>
        <taxon>Bacteria</taxon>
        <taxon>Bacillati</taxon>
        <taxon>Actinomycetota</taxon>
        <taxon>Actinomycetes</taxon>
        <taxon>Propionibacteriales</taxon>
        <taxon>Nocardioidaceae</taxon>
        <taxon>Marmoricola</taxon>
    </lineage>
</organism>